<dbReference type="Gene3D" id="1.20.5.170">
    <property type="match status" value="1"/>
</dbReference>
<proteinExistence type="predicted"/>
<name>A0A7U2I496_PHANO</name>
<dbReference type="AlphaFoldDB" id="A0A7U2I496"/>
<feature type="compositionally biased region" description="Polar residues" evidence="1">
    <location>
        <begin position="476"/>
        <end position="492"/>
    </location>
</feature>
<feature type="region of interest" description="Disordered" evidence="1">
    <location>
        <begin position="1"/>
        <end position="47"/>
    </location>
</feature>
<dbReference type="InterPro" id="IPR046347">
    <property type="entry name" value="bZIP_sf"/>
</dbReference>
<dbReference type="EMBL" id="CP069036">
    <property type="protein sequence ID" value="QRD02796.1"/>
    <property type="molecule type" value="Genomic_DNA"/>
</dbReference>
<evidence type="ECO:0008006" key="4">
    <source>
        <dbReference type="Google" id="ProtNLM"/>
    </source>
</evidence>
<protein>
    <recommendedName>
        <fullName evidence="4">BZIP domain-containing protein</fullName>
    </recommendedName>
</protein>
<feature type="compositionally biased region" description="Basic and acidic residues" evidence="1">
    <location>
        <begin position="17"/>
        <end position="47"/>
    </location>
</feature>
<feature type="region of interest" description="Disordered" evidence="1">
    <location>
        <begin position="458"/>
        <end position="511"/>
    </location>
</feature>
<evidence type="ECO:0000313" key="2">
    <source>
        <dbReference type="EMBL" id="QRD02796.1"/>
    </source>
</evidence>
<gene>
    <name evidence="2" type="ORF">JI435_115250</name>
</gene>
<dbReference type="VEuPathDB" id="FungiDB:JI435_115250"/>
<dbReference type="PANTHER" id="PTHR40618:SF1">
    <property type="entry name" value="B-ZIP TRANSCRIPTION FACTOR (EUROFUNG)"/>
    <property type="match status" value="1"/>
</dbReference>
<dbReference type="PANTHER" id="PTHR40618">
    <property type="entry name" value="B-ZIP TRANSCRIPTION FACTOR (EUROFUNG)-RELATED"/>
    <property type="match status" value="1"/>
</dbReference>
<dbReference type="GO" id="GO:0003700">
    <property type="term" value="F:DNA-binding transcription factor activity"/>
    <property type="evidence" value="ECO:0007669"/>
    <property type="project" value="InterPro"/>
</dbReference>
<evidence type="ECO:0000256" key="1">
    <source>
        <dbReference type="SAM" id="MobiDB-lite"/>
    </source>
</evidence>
<dbReference type="OrthoDB" id="3555317at2759"/>
<organism evidence="2 3">
    <name type="scientific">Phaeosphaeria nodorum (strain SN15 / ATCC MYA-4574 / FGSC 10173)</name>
    <name type="common">Glume blotch fungus</name>
    <name type="synonym">Parastagonospora nodorum</name>
    <dbReference type="NCBI Taxonomy" id="321614"/>
    <lineage>
        <taxon>Eukaryota</taxon>
        <taxon>Fungi</taxon>
        <taxon>Dikarya</taxon>
        <taxon>Ascomycota</taxon>
        <taxon>Pezizomycotina</taxon>
        <taxon>Dothideomycetes</taxon>
        <taxon>Pleosporomycetidae</taxon>
        <taxon>Pleosporales</taxon>
        <taxon>Pleosporineae</taxon>
        <taxon>Phaeosphaeriaceae</taxon>
        <taxon>Parastagonospora</taxon>
    </lineage>
</organism>
<accession>A0A7U2I496</accession>
<feature type="compositionally biased region" description="Acidic residues" evidence="1">
    <location>
        <begin position="460"/>
        <end position="469"/>
    </location>
</feature>
<reference evidence="3" key="1">
    <citation type="journal article" date="2021" name="BMC Genomics">
        <title>Chromosome-level genome assembly and manually-curated proteome of model necrotroph Parastagonospora nodorum Sn15 reveals a genome-wide trove of candidate effector homologs, and redundancy of virulence-related functions within an accessory chromosome.</title>
        <authorList>
            <person name="Bertazzoni S."/>
            <person name="Jones D.A.B."/>
            <person name="Phan H.T."/>
            <person name="Tan K.-C."/>
            <person name="Hane J.K."/>
        </authorList>
    </citation>
    <scope>NUCLEOTIDE SEQUENCE [LARGE SCALE GENOMIC DNA]</scope>
    <source>
        <strain evidence="3">SN15 / ATCC MYA-4574 / FGSC 10173)</strain>
    </source>
</reference>
<sequence>MTSSESEEQVPSRKRSRTSDDGGKEGKKARGRPRVEPQDATAADRRRTQIRLAQRAYRLRKETTISSLKSQSTQLHLIIDQMSKTFLRLKDATLKAGLLQLSSSLTSEFKDATEAFTNLAQTASEIEAGEDEIGDGAEQAEPTRIAQRAQADISRPAEVRDIGWGYSTTPDKSTQHTQTQTPPENYFQNVGGTLPQAQTSSLVPRRQFTVGEIWDQSRNSTLHYQPTTITSQSTNELPFGMVNMIHDEDSYSPDPQIYPIRIPTPDVTPPMTRFSTPLIQMPSLSKKTIASIFTYSHDETTLARRLTRATLEKGFHVLSNSSVPPHALEHIFKLSLSYLSLEQLHARFKAMLARSVNDDLDFWETPFIHLGGAGTHYPRKDANGNVMPLKNTWSIRQIGPLEKRMVRMESVSDGTLKFLPDMDLTAYEGEWFDAHDVQRYLEDKWACRMDPKSSFAQCLIDDDDGEQGGEVDRRSSQSNTTPSLTHSESNGSVVGDTMTPPSTTHEYPNPNASFGLDMSFAQPSYQSNTAGLAFNQNLGLNLSPGYDYQFTDASSFGVNMNLGLDMMSEVEVVPRQKRKKVAWVEITKLIDELIHNSVCLGRAPGFRRKAVDMAMRKALVPAS</sequence>
<dbReference type="Proteomes" id="UP000663193">
    <property type="component" value="Chromosome 14"/>
</dbReference>
<keyword evidence="3" id="KW-1185">Reference proteome</keyword>
<dbReference type="SUPFAM" id="SSF57959">
    <property type="entry name" value="Leucine zipper domain"/>
    <property type="match status" value="1"/>
</dbReference>
<feature type="compositionally biased region" description="Polar residues" evidence="1">
    <location>
        <begin position="499"/>
        <end position="511"/>
    </location>
</feature>
<evidence type="ECO:0000313" key="3">
    <source>
        <dbReference type="Proteomes" id="UP000663193"/>
    </source>
</evidence>
<dbReference type="CDD" id="cd14688">
    <property type="entry name" value="bZIP_YAP"/>
    <property type="match status" value="1"/>
</dbReference>